<gene>
    <name evidence="1" type="ORF">L207DRAFT_70933</name>
</gene>
<organism evidence="1 2">
    <name type="scientific">Hyaloscypha variabilis (strain UAMH 11265 / GT02V1 / F)</name>
    <name type="common">Meliniomyces variabilis</name>
    <dbReference type="NCBI Taxonomy" id="1149755"/>
    <lineage>
        <taxon>Eukaryota</taxon>
        <taxon>Fungi</taxon>
        <taxon>Dikarya</taxon>
        <taxon>Ascomycota</taxon>
        <taxon>Pezizomycotina</taxon>
        <taxon>Leotiomycetes</taxon>
        <taxon>Helotiales</taxon>
        <taxon>Hyaloscyphaceae</taxon>
        <taxon>Hyaloscypha</taxon>
        <taxon>Hyaloscypha variabilis</taxon>
    </lineage>
</organism>
<evidence type="ECO:0000313" key="1">
    <source>
        <dbReference type="EMBL" id="PMD38568.1"/>
    </source>
</evidence>
<sequence>MRPIPCHLPSRLAGRKWIRGGQEQVWGCAHSPHLMMGLPESSDFPLVAVAQPLLAATILFGCHSWAMQGSADHT</sequence>
<reference evidence="1 2" key="1">
    <citation type="submission" date="2016-04" db="EMBL/GenBank/DDBJ databases">
        <title>A degradative enzymes factory behind the ericoid mycorrhizal symbiosis.</title>
        <authorList>
            <consortium name="DOE Joint Genome Institute"/>
            <person name="Martino E."/>
            <person name="Morin E."/>
            <person name="Grelet G."/>
            <person name="Kuo A."/>
            <person name="Kohler A."/>
            <person name="Daghino S."/>
            <person name="Barry K."/>
            <person name="Choi C."/>
            <person name="Cichocki N."/>
            <person name="Clum A."/>
            <person name="Copeland A."/>
            <person name="Hainaut M."/>
            <person name="Haridas S."/>
            <person name="Labutti K."/>
            <person name="Lindquist E."/>
            <person name="Lipzen A."/>
            <person name="Khouja H.-R."/>
            <person name="Murat C."/>
            <person name="Ohm R."/>
            <person name="Olson A."/>
            <person name="Spatafora J."/>
            <person name="Veneault-Fourrey C."/>
            <person name="Henrissat B."/>
            <person name="Grigoriev I."/>
            <person name="Martin F."/>
            <person name="Perotto S."/>
        </authorList>
    </citation>
    <scope>NUCLEOTIDE SEQUENCE [LARGE SCALE GENOMIC DNA]</scope>
    <source>
        <strain evidence="1 2">F</strain>
    </source>
</reference>
<keyword evidence="2" id="KW-1185">Reference proteome</keyword>
<dbReference type="Proteomes" id="UP000235786">
    <property type="component" value="Unassembled WGS sequence"/>
</dbReference>
<proteinExistence type="predicted"/>
<accession>A0A2J6RJ84</accession>
<name>A0A2J6RJ84_HYAVF</name>
<protein>
    <submittedName>
        <fullName evidence="1">Uncharacterized protein</fullName>
    </submittedName>
</protein>
<dbReference type="EMBL" id="KZ613948">
    <property type="protein sequence ID" value="PMD38568.1"/>
    <property type="molecule type" value="Genomic_DNA"/>
</dbReference>
<dbReference type="AlphaFoldDB" id="A0A2J6RJ84"/>
<evidence type="ECO:0000313" key="2">
    <source>
        <dbReference type="Proteomes" id="UP000235786"/>
    </source>
</evidence>